<feature type="region of interest" description="Disordered" evidence="1">
    <location>
        <begin position="1096"/>
        <end position="1156"/>
    </location>
</feature>
<feature type="region of interest" description="Disordered" evidence="1">
    <location>
        <begin position="550"/>
        <end position="632"/>
    </location>
</feature>
<feature type="compositionally biased region" description="Polar residues" evidence="1">
    <location>
        <begin position="1035"/>
        <end position="1061"/>
    </location>
</feature>
<feature type="compositionally biased region" description="Basic and acidic residues" evidence="1">
    <location>
        <begin position="467"/>
        <end position="481"/>
    </location>
</feature>
<protein>
    <recommendedName>
        <fullName evidence="4">LPXTG-motif cell wall anchor domain protein</fullName>
    </recommendedName>
</protein>
<feature type="compositionally biased region" description="Low complexity" evidence="1">
    <location>
        <begin position="784"/>
        <end position="794"/>
    </location>
</feature>
<feature type="compositionally biased region" description="Basic and acidic residues" evidence="1">
    <location>
        <begin position="1096"/>
        <end position="1115"/>
    </location>
</feature>
<feature type="region of interest" description="Disordered" evidence="1">
    <location>
        <begin position="832"/>
        <end position="1065"/>
    </location>
</feature>
<feature type="compositionally biased region" description="Low complexity" evidence="1">
    <location>
        <begin position="576"/>
        <end position="593"/>
    </location>
</feature>
<evidence type="ECO:0000313" key="3">
    <source>
        <dbReference type="Proteomes" id="UP000696573"/>
    </source>
</evidence>
<evidence type="ECO:0008006" key="4">
    <source>
        <dbReference type="Google" id="ProtNLM"/>
    </source>
</evidence>
<feature type="region of interest" description="Disordered" evidence="1">
    <location>
        <begin position="57"/>
        <end position="223"/>
    </location>
</feature>
<sequence>MATGFTTAGLAAESIALSAGASTAASSNTGATVAATNYANIPTASISEVLDQALPIKNRWSDSSSKQGKTPPERNENGCPLDPPDLDRVTSVSQRRALSMSPSLEASHLDHAATLVPVTTNETQPNGNQVAATRSQQRQDLQSARLQRRPSDPSSSSRRFEPVSPPSRYSEITSPYSDSQPLSPSRDGGRPQPSPAYVSSYLSRRKSSSRSSFGAAIPYSPQTHDTQDAQYAENSPGFLTSPEEALSPKQLPSGQRELLLPKSLSQQTSQPEERRVSSHHPPVSYKPPINATAQQPGNAPPVRVPPIRAFRSSGSRKSLTLDMNYKDYKDYKGQLYESGDESNESSHDYTLRALEGRSAQPQERVEITPPMSAKHDTSDADDGGDVFLKIAREESMRRSSNRRVTEDIQSPAAILCGKTGLKMLGSPFDMDLLTLQQQSRVFRSHRRPLSTTVAAYQPDSPPRITRRLSDQEQSSSRRMDDAVSEIARTLTQRSMSRDKAMSAHPAAMDDAVSDFARTLTQRSMSRDKAMSAHPLDDAVTDIARNLTQRSMSRDKAMSAHPLEDSYHRSRHSGSALRPSPLTPRSTTLPDSLSDNPIHTRRRSSITDQNTTPPTRSTTYRSSGSTVQVHGKTYHSSPLVRSFDLVANRNAEPAQAAEGTESTASTTAPSTVWDELDDLKSRMRRLELTGKLPSTSGAAVSRLTDERPPTATTTVTTVSSSPKRIVAATQANDAASAVATAQHESFPVLHSALAKSKPFLNPEIYRALETAATEAMSLSSMMGTSGQPGPISSGASGIGTGSNITDRQLRRKADSVCRSLTELCVALGEDVAHSRPPQVSHSHKSSLSKPQVQQAPQVPQEEGPRTPTINKSFNTMTSLSSQKRPSMVAEGSASKPSSTVTSPSRALSKFEERRNTLLNANTLPSPRATGSGPPTPQDANANRRSSLMVARSRRALTEEPEEVTGRRSSLLLRSRRGATEEPEEGRQTDGRQTSLLYRTRRGTAGEGDDEVRFTTPSRAYTEVNSSRGPGREYTEVATSSRLPTRDFNSQSQLSPQDASHTSALPRRRFMSGTTGISRLATPATPNTTTLPTRKYVERSTHERRDSVGAERTERSQKRYSLGSNTILTSGVSLGSRRQNRDSTIPNITTTTAAGGYR</sequence>
<evidence type="ECO:0000256" key="1">
    <source>
        <dbReference type="SAM" id="MobiDB-lite"/>
    </source>
</evidence>
<gene>
    <name evidence="2" type="ORF">CRHIZ90672A_00002939</name>
</gene>
<feature type="compositionally biased region" description="Polar residues" evidence="1">
    <location>
        <begin position="117"/>
        <end position="145"/>
    </location>
</feature>
<reference evidence="2" key="1">
    <citation type="submission" date="2021-10" db="EMBL/GenBank/DDBJ databases">
        <authorList>
            <person name="Piombo E."/>
        </authorList>
    </citation>
    <scope>NUCLEOTIDE SEQUENCE</scope>
</reference>
<feature type="compositionally biased region" description="Low complexity" evidence="1">
    <location>
        <begin position="849"/>
        <end position="859"/>
    </location>
</feature>
<feature type="compositionally biased region" description="Polar residues" evidence="1">
    <location>
        <begin position="1013"/>
        <end position="1026"/>
    </location>
</feature>
<organism evidence="2 3">
    <name type="scientific">Clonostachys rhizophaga</name>
    <dbReference type="NCBI Taxonomy" id="160324"/>
    <lineage>
        <taxon>Eukaryota</taxon>
        <taxon>Fungi</taxon>
        <taxon>Dikarya</taxon>
        <taxon>Ascomycota</taxon>
        <taxon>Pezizomycotina</taxon>
        <taxon>Sordariomycetes</taxon>
        <taxon>Hypocreomycetidae</taxon>
        <taxon>Hypocreales</taxon>
        <taxon>Bionectriaceae</taxon>
        <taxon>Clonostachys</taxon>
    </lineage>
</organism>
<proteinExistence type="predicted"/>
<feature type="compositionally biased region" description="Polar residues" evidence="1">
    <location>
        <begin position="866"/>
        <end position="883"/>
    </location>
</feature>
<comment type="caution">
    <text evidence="2">The sequence shown here is derived from an EMBL/GenBank/DDBJ whole genome shotgun (WGS) entry which is preliminary data.</text>
</comment>
<name>A0A9N9VIC4_9HYPO</name>
<feature type="compositionally biased region" description="Low complexity" evidence="1">
    <location>
        <begin position="653"/>
        <end position="669"/>
    </location>
</feature>
<dbReference type="AlphaFoldDB" id="A0A9N9VIC4"/>
<feature type="compositionally biased region" description="Polar residues" evidence="1">
    <location>
        <begin position="893"/>
        <end position="904"/>
    </location>
</feature>
<feature type="compositionally biased region" description="Polar residues" evidence="1">
    <location>
        <begin position="1120"/>
        <end position="1156"/>
    </location>
</feature>
<feature type="compositionally biased region" description="Polar residues" evidence="1">
    <location>
        <begin position="170"/>
        <end position="183"/>
    </location>
</feature>
<evidence type="ECO:0000313" key="2">
    <source>
        <dbReference type="EMBL" id="CAH0026837.1"/>
    </source>
</evidence>
<feature type="region of interest" description="Disordered" evidence="1">
    <location>
        <begin position="263"/>
        <end position="315"/>
    </location>
</feature>
<feature type="compositionally biased region" description="Polar residues" evidence="1">
    <location>
        <begin position="90"/>
        <end position="104"/>
    </location>
</feature>
<feature type="compositionally biased region" description="Basic and acidic residues" evidence="1">
    <location>
        <begin position="551"/>
        <end position="567"/>
    </location>
</feature>
<feature type="region of interest" description="Disordered" evidence="1">
    <location>
        <begin position="650"/>
        <end position="669"/>
    </location>
</feature>
<feature type="region of interest" description="Disordered" evidence="1">
    <location>
        <begin position="454"/>
        <end position="482"/>
    </location>
</feature>
<dbReference type="Proteomes" id="UP000696573">
    <property type="component" value="Unassembled WGS sequence"/>
</dbReference>
<accession>A0A9N9VIC4</accession>
<feature type="region of interest" description="Disordered" evidence="1">
    <location>
        <begin position="779"/>
        <end position="802"/>
    </location>
</feature>
<keyword evidence="3" id="KW-1185">Reference proteome</keyword>
<dbReference type="EMBL" id="CABFNQ020000725">
    <property type="protein sequence ID" value="CAH0026837.1"/>
    <property type="molecule type" value="Genomic_DNA"/>
</dbReference>
<feature type="compositionally biased region" description="Low complexity" evidence="1">
    <location>
        <begin position="610"/>
        <end position="625"/>
    </location>
</feature>
<feature type="region of interest" description="Disordered" evidence="1">
    <location>
        <begin position="232"/>
        <end position="251"/>
    </location>
</feature>
<dbReference type="OrthoDB" id="5369729at2759"/>